<evidence type="ECO:0000259" key="1">
    <source>
        <dbReference type="Pfam" id="PF03551"/>
    </source>
</evidence>
<dbReference type="AlphaFoldDB" id="A0A8J6TKC7"/>
<dbReference type="InterPro" id="IPR036390">
    <property type="entry name" value="WH_DNA-bd_sf"/>
</dbReference>
<protein>
    <submittedName>
        <fullName evidence="2">Helix-turn-helix transcriptional regulator</fullName>
    </submittedName>
</protein>
<dbReference type="Gene3D" id="1.10.10.10">
    <property type="entry name" value="Winged helix-like DNA-binding domain superfamily/Winged helix DNA-binding domain"/>
    <property type="match status" value="1"/>
</dbReference>
<dbReference type="Pfam" id="PF03551">
    <property type="entry name" value="PadR"/>
    <property type="match status" value="1"/>
</dbReference>
<gene>
    <name evidence="2" type="ORF">H8E29_15990</name>
</gene>
<dbReference type="PANTHER" id="PTHR33169">
    <property type="entry name" value="PADR-FAMILY TRANSCRIPTIONAL REGULATOR"/>
    <property type="match status" value="1"/>
</dbReference>
<name>A0A8J6TKC7_9CHLR</name>
<dbReference type="InterPro" id="IPR005149">
    <property type="entry name" value="Tscrpt_reg_PadR_N"/>
</dbReference>
<accession>A0A8J6TKC7</accession>
<organism evidence="2 3">
    <name type="scientific">Candidatus Desulfolinea nitratireducens</name>
    <dbReference type="NCBI Taxonomy" id="2841698"/>
    <lineage>
        <taxon>Bacteria</taxon>
        <taxon>Bacillati</taxon>
        <taxon>Chloroflexota</taxon>
        <taxon>Anaerolineae</taxon>
        <taxon>Anaerolineales</taxon>
        <taxon>Anaerolineales incertae sedis</taxon>
        <taxon>Candidatus Desulfolinea</taxon>
    </lineage>
</organism>
<proteinExistence type="predicted"/>
<evidence type="ECO:0000313" key="3">
    <source>
        <dbReference type="Proteomes" id="UP000614469"/>
    </source>
</evidence>
<dbReference type="SUPFAM" id="SSF46785">
    <property type="entry name" value="Winged helix' DNA-binding domain"/>
    <property type="match status" value="1"/>
</dbReference>
<reference evidence="2 3" key="1">
    <citation type="submission" date="2020-08" db="EMBL/GenBank/DDBJ databases">
        <title>Bridging the membrane lipid divide: bacteria of the FCB group superphylum have the potential to synthesize archaeal ether lipids.</title>
        <authorList>
            <person name="Villanueva L."/>
            <person name="Von Meijenfeldt F.A.B."/>
            <person name="Westbye A.B."/>
            <person name="Yadav S."/>
            <person name="Hopmans E.C."/>
            <person name="Dutilh B.E."/>
            <person name="Sinninghe Damste J.S."/>
        </authorList>
    </citation>
    <scope>NUCLEOTIDE SEQUENCE [LARGE SCALE GENOMIC DNA]</scope>
    <source>
        <strain evidence="2">NIOZ-UU36</strain>
    </source>
</reference>
<evidence type="ECO:0000313" key="2">
    <source>
        <dbReference type="EMBL" id="MBC8336764.1"/>
    </source>
</evidence>
<dbReference type="EMBL" id="JACNJN010000190">
    <property type="protein sequence ID" value="MBC8336764.1"/>
    <property type="molecule type" value="Genomic_DNA"/>
</dbReference>
<dbReference type="PANTHER" id="PTHR33169:SF27">
    <property type="entry name" value="TRANSCRIPTIONAL REGULATOR PADR FAMILY PROTEIN"/>
    <property type="match status" value="1"/>
</dbReference>
<sequence>MTTRELLFLGLLRHQKMHGYQLNEFIQQDLAVCTDIKKPTAYYLLNKMEARGWITQSSEQIGNRPLRRVYQITPTGEIAFQSMLRESMQEYTPTYFEDDIPLAFLDELTTDEASTYLETRKEQLLSELEIMQNTPVHPGTVQWMLEHRLRHLQAEAAWLDEVLSRLTLMEEE</sequence>
<dbReference type="Proteomes" id="UP000614469">
    <property type="component" value="Unassembled WGS sequence"/>
</dbReference>
<comment type="caution">
    <text evidence="2">The sequence shown here is derived from an EMBL/GenBank/DDBJ whole genome shotgun (WGS) entry which is preliminary data.</text>
</comment>
<feature type="domain" description="Transcription regulator PadR N-terminal" evidence="1">
    <location>
        <begin position="9"/>
        <end position="81"/>
    </location>
</feature>
<dbReference type="InterPro" id="IPR052509">
    <property type="entry name" value="Metal_resp_DNA-bind_regulator"/>
</dbReference>
<dbReference type="InterPro" id="IPR036388">
    <property type="entry name" value="WH-like_DNA-bd_sf"/>
</dbReference>